<keyword evidence="4" id="KW-1185">Reference proteome</keyword>
<dbReference type="AlphaFoldDB" id="A0A1Q9LQ60"/>
<proteinExistence type="predicted"/>
<dbReference type="RefSeq" id="WP_075973542.1">
    <property type="nucleotide sequence ID" value="NZ_MKQR01000007.1"/>
</dbReference>
<sequence length="202" mass="21839">MTPDDYYTTSAAVDFPWGIFIAVMLISLVFAVIGVIALWKVFTKAGEPGWAAIVPIYNTVVLLKIAGKPWWWLFLFLIPVANIVFLVLTYAGVARAFGRGTGFVVLMVFLPFIAFLVLGFGDSRYVGPGGAGHQYGNPGAPQGYQPQGYQQGGYQQGGYPQQGYQQGGYPQRGGYPQQQGYPQQGGYGQQGGYPQQGGYGRG</sequence>
<keyword evidence="2" id="KW-0472">Membrane</keyword>
<dbReference type="EMBL" id="MKQR01000007">
    <property type="protein sequence ID" value="OLR94160.1"/>
    <property type="molecule type" value="Genomic_DNA"/>
</dbReference>
<feature type="region of interest" description="Disordered" evidence="1">
    <location>
        <begin position="151"/>
        <end position="202"/>
    </location>
</feature>
<evidence type="ECO:0000256" key="2">
    <source>
        <dbReference type="SAM" id="Phobius"/>
    </source>
</evidence>
<keyword evidence="2" id="KW-0812">Transmembrane</keyword>
<dbReference type="Proteomes" id="UP000186040">
    <property type="component" value="Unassembled WGS sequence"/>
</dbReference>
<organism evidence="3 4">
    <name type="scientific">Actinokineospora bangkokensis</name>
    <dbReference type="NCBI Taxonomy" id="1193682"/>
    <lineage>
        <taxon>Bacteria</taxon>
        <taxon>Bacillati</taxon>
        <taxon>Actinomycetota</taxon>
        <taxon>Actinomycetes</taxon>
        <taxon>Pseudonocardiales</taxon>
        <taxon>Pseudonocardiaceae</taxon>
        <taxon>Actinokineospora</taxon>
    </lineage>
</organism>
<comment type="caution">
    <text evidence="3">The sequence shown here is derived from an EMBL/GenBank/DDBJ whole genome shotgun (WGS) entry which is preliminary data.</text>
</comment>
<dbReference type="InterPro" id="IPR043739">
    <property type="entry name" value="DUF5684"/>
</dbReference>
<evidence type="ECO:0000313" key="4">
    <source>
        <dbReference type="Proteomes" id="UP000186040"/>
    </source>
</evidence>
<name>A0A1Q9LQ60_9PSEU</name>
<evidence type="ECO:0000313" key="3">
    <source>
        <dbReference type="EMBL" id="OLR94160.1"/>
    </source>
</evidence>
<gene>
    <name evidence="3" type="ORF">BJP25_10155</name>
</gene>
<protein>
    <recommendedName>
        <fullName evidence="5">Signal peptidase I</fullName>
    </recommendedName>
</protein>
<dbReference type="STRING" id="1193682.BJP25_10155"/>
<dbReference type="Pfam" id="PF18936">
    <property type="entry name" value="DUF5684"/>
    <property type="match status" value="1"/>
</dbReference>
<reference evidence="3 4" key="1">
    <citation type="submission" date="2016-10" db="EMBL/GenBank/DDBJ databases">
        <title>The Draft Genome Sequence of Actinokineospora bangkokensis 44EHWT reveals the biosynthetic pathway of antifungal compounds Thailandins with unusual extender unit butylmalonyl-CoA.</title>
        <authorList>
            <person name="Greule A."/>
            <person name="Intra B."/>
            <person name="Flemming S."/>
            <person name="Rommel M.G."/>
            <person name="Panbangred W."/>
            <person name="Bechthold A."/>
        </authorList>
    </citation>
    <scope>NUCLEOTIDE SEQUENCE [LARGE SCALE GENOMIC DNA]</scope>
    <source>
        <strain evidence="3 4">44EHW</strain>
    </source>
</reference>
<feature type="transmembrane region" description="Helical" evidence="2">
    <location>
        <begin position="15"/>
        <end position="42"/>
    </location>
</feature>
<feature type="transmembrane region" description="Helical" evidence="2">
    <location>
        <begin position="49"/>
        <end position="66"/>
    </location>
</feature>
<evidence type="ECO:0008006" key="5">
    <source>
        <dbReference type="Google" id="ProtNLM"/>
    </source>
</evidence>
<keyword evidence="2" id="KW-1133">Transmembrane helix</keyword>
<feature type="compositionally biased region" description="Low complexity" evidence="1">
    <location>
        <begin position="157"/>
        <end position="182"/>
    </location>
</feature>
<feature type="compositionally biased region" description="Gly residues" evidence="1">
    <location>
        <begin position="183"/>
        <end position="202"/>
    </location>
</feature>
<accession>A0A1Q9LQ60</accession>
<feature type="transmembrane region" description="Helical" evidence="2">
    <location>
        <begin position="72"/>
        <end position="91"/>
    </location>
</feature>
<feature type="transmembrane region" description="Helical" evidence="2">
    <location>
        <begin position="103"/>
        <end position="121"/>
    </location>
</feature>
<evidence type="ECO:0000256" key="1">
    <source>
        <dbReference type="SAM" id="MobiDB-lite"/>
    </source>
</evidence>